<evidence type="ECO:0000256" key="4">
    <source>
        <dbReference type="ARBA" id="ARBA00023015"/>
    </source>
</evidence>
<name>A0AA88XW24_PINIB</name>
<evidence type="ECO:0000256" key="6">
    <source>
        <dbReference type="ARBA" id="ARBA00023163"/>
    </source>
</evidence>
<evidence type="ECO:0000256" key="1">
    <source>
        <dbReference type="ARBA" id="ARBA00004123"/>
    </source>
</evidence>
<evidence type="ECO:0000313" key="10">
    <source>
        <dbReference type="EMBL" id="KAK3092942.1"/>
    </source>
</evidence>
<dbReference type="Pfam" id="PF09816">
    <property type="entry name" value="EAF"/>
    <property type="match status" value="1"/>
</dbReference>
<sequence>MGDKLLSVDENVHELKLGPSFDNKSNVAFHSFRYDFKPASVDTTQEGTVEVGEGNQVTVRLPHVEGAGSSHTVYKGNKRPITKECVLIIDHKTGTFTLERLSHTLTLKKTRIEGSSKISQAGNSRPLTPVDVNKQKQSPIKQSPQRHLESPIPPQVTPTMTPVQDTVRTPQQEPGVLTKENSVIGYISESSSSGSSSDSGDSDSDSDDDQGKYSVFSCYFESDSDDDQAAKKPATTLSPAELKQPLFPSISQDLALSDCSDSD</sequence>
<dbReference type="EMBL" id="VSWD01000009">
    <property type="protein sequence ID" value="KAK3092942.1"/>
    <property type="molecule type" value="Genomic_DNA"/>
</dbReference>
<keyword evidence="11" id="KW-1185">Reference proteome</keyword>
<gene>
    <name evidence="10" type="ORF">FSP39_009148</name>
</gene>
<dbReference type="InterPro" id="IPR027093">
    <property type="entry name" value="EAF_fam"/>
</dbReference>
<evidence type="ECO:0000256" key="8">
    <source>
        <dbReference type="SAM" id="MobiDB-lite"/>
    </source>
</evidence>
<evidence type="ECO:0000313" key="11">
    <source>
        <dbReference type="Proteomes" id="UP001186944"/>
    </source>
</evidence>
<evidence type="ECO:0000256" key="7">
    <source>
        <dbReference type="ARBA" id="ARBA00023242"/>
    </source>
</evidence>
<feature type="compositionally biased region" description="Polar residues" evidence="8">
    <location>
        <begin position="116"/>
        <end position="126"/>
    </location>
</feature>
<dbReference type="GO" id="GO:0003711">
    <property type="term" value="F:transcription elongation factor activity"/>
    <property type="evidence" value="ECO:0007669"/>
    <property type="project" value="TreeGrafter"/>
</dbReference>
<evidence type="ECO:0000256" key="5">
    <source>
        <dbReference type="ARBA" id="ARBA00023159"/>
    </source>
</evidence>
<dbReference type="GO" id="GO:0032783">
    <property type="term" value="C:super elongation complex"/>
    <property type="evidence" value="ECO:0007669"/>
    <property type="project" value="InterPro"/>
</dbReference>
<dbReference type="InterPro" id="IPR019194">
    <property type="entry name" value="Tscrpt_elong_fac_Eaf_N"/>
</dbReference>
<dbReference type="GO" id="GO:0006368">
    <property type="term" value="P:transcription elongation by RNA polymerase II"/>
    <property type="evidence" value="ECO:0007669"/>
    <property type="project" value="InterPro"/>
</dbReference>
<dbReference type="AlphaFoldDB" id="A0AA88XW24"/>
<dbReference type="PANTHER" id="PTHR15970">
    <property type="entry name" value="ELL-ASSOCIATED FACTOR EAF"/>
    <property type="match status" value="1"/>
</dbReference>
<feature type="region of interest" description="Disordered" evidence="8">
    <location>
        <begin position="116"/>
        <end position="244"/>
    </location>
</feature>
<feature type="compositionally biased region" description="Low complexity" evidence="8">
    <location>
        <begin position="157"/>
        <end position="167"/>
    </location>
</feature>
<keyword evidence="5" id="KW-0010">Activator</keyword>
<proteinExistence type="inferred from homology"/>
<keyword evidence="6" id="KW-0804">Transcription</keyword>
<dbReference type="Proteomes" id="UP001186944">
    <property type="component" value="Unassembled WGS sequence"/>
</dbReference>
<dbReference type="PANTHER" id="PTHR15970:SF2">
    <property type="entry name" value="ELL-ASSOCIATED FACTOR EAF"/>
    <property type="match status" value="1"/>
</dbReference>
<organism evidence="10 11">
    <name type="scientific">Pinctada imbricata</name>
    <name type="common">Atlantic pearl-oyster</name>
    <name type="synonym">Pinctada martensii</name>
    <dbReference type="NCBI Taxonomy" id="66713"/>
    <lineage>
        <taxon>Eukaryota</taxon>
        <taxon>Metazoa</taxon>
        <taxon>Spiralia</taxon>
        <taxon>Lophotrochozoa</taxon>
        <taxon>Mollusca</taxon>
        <taxon>Bivalvia</taxon>
        <taxon>Autobranchia</taxon>
        <taxon>Pteriomorphia</taxon>
        <taxon>Pterioida</taxon>
        <taxon>Pterioidea</taxon>
        <taxon>Pteriidae</taxon>
        <taxon>Pinctada</taxon>
    </lineage>
</organism>
<keyword evidence="3" id="KW-0597">Phosphoprotein</keyword>
<feature type="compositionally biased region" description="Low complexity" evidence="8">
    <location>
        <begin position="135"/>
        <end position="145"/>
    </location>
</feature>
<reference evidence="10" key="1">
    <citation type="submission" date="2019-08" db="EMBL/GenBank/DDBJ databases">
        <title>The improved chromosome-level genome for the pearl oyster Pinctada fucata martensii using PacBio sequencing and Hi-C.</title>
        <authorList>
            <person name="Zheng Z."/>
        </authorList>
    </citation>
    <scope>NUCLEOTIDE SEQUENCE</scope>
    <source>
        <strain evidence="10">ZZ-2019</strain>
        <tissue evidence="10">Adductor muscle</tissue>
    </source>
</reference>
<feature type="compositionally biased region" description="Low complexity" evidence="8">
    <location>
        <begin position="190"/>
        <end position="199"/>
    </location>
</feature>
<keyword evidence="7" id="KW-0539">Nucleus</keyword>
<accession>A0AA88XW24</accession>
<protein>
    <recommendedName>
        <fullName evidence="9">Transcription elongation factor Eaf N-terminal domain-containing protein</fullName>
    </recommendedName>
</protein>
<keyword evidence="4" id="KW-0805">Transcription regulation</keyword>
<evidence type="ECO:0000256" key="3">
    <source>
        <dbReference type="ARBA" id="ARBA00022553"/>
    </source>
</evidence>
<feature type="domain" description="Transcription elongation factor Eaf N-terminal" evidence="9">
    <location>
        <begin position="13"/>
        <end position="111"/>
    </location>
</feature>
<comment type="subcellular location">
    <subcellularLocation>
        <location evidence="1">Nucleus</location>
    </subcellularLocation>
</comment>
<evidence type="ECO:0000256" key="2">
    <source>
        <dbReference type="ARBA" id="ARBA00007798"/>
    </source>
</evidence>
<comment type="similarity">
    <text evidence="2">Belongs to the EAF family.</text>
</comment>
<comment type="caution">
    <text evidence="10">The sequence shown here is derived from an EMBL/GenBank/DDBJ whole genome shotgun (WGS) entry which is preliminary data.</text>
</comment>
<evidence type="ECO:0000259" key="9">
    <source>
        <dbReference type="Pfam" id="PF09816"/>
    </source>
</evidence>